<dbReference type="EMBL" id="KB206697">
    <property type="protein sequence ID" value="ELP88800.1"/>
    <property type="molecule type" value="Genomic_DNA"/>
</dbReference>
<evidence type="ECO:0000313" key="5">
    <source>
        <dbReference type="EMBL" id="ELP88800.1"/>
    </source>
</evidence>
<sequence length="228" mass="25629">MSAIKEVCKENEVEDGLVRKNAFGLPVSIEEKLILLGESAVGKTSIIQAQVNKVFNPSILSTVGVEKESWVLAAKEGLFCCELWDTAGQEKFRSVTKTAYRGVNGVIFVFDVSNKKSFDSINFWIDDFKKSEGDTMTFMLCGNKCDIAERIVTKEEAKTFADKIGMKYFETSAKNGTNIKEMFKTLVKEVYEKNPELFGEAPQVKKIQITSQQQISDKQQTQELKQCC</sequence>
<dbReference type="Pfam" id="PF00071">
    <property type="entry name" value="Ras"/>
    <property type="match status" value="1"/>
</dbReference>
<dbReference type="SUPFAM" id="SSF52540">
    <property type="entry name" value="P-loop containing nucleoside triphosphate hydrolases"/>
    <property type="match status" value="1"/>
</dbReference>
<dbReference type="PROSITE" id="PS51421">
    <property type="entry name" value="RAS"/>
    <property type="match status" value="1"/>
</dbReference>
<dbReference type="GO" id="GO:0003924">
    <property type="term" value="F:GTPase activity"/>
    <property type="evidence" value="ECO:0007669"/>
    <property type="project" value="InterPro"/>
</dbReference>
<dbReference type="InterPro" id="IPR005225">
    <property type="entry name" value="Small_GTP-bd"/>
</dbReference>
<comment type="similarity">
    <text evidence="1">Belongs to the small GTPase superfamily. Rho family.</text>
</comment>
<keyword evidence="6" id="KW-1185">Reference proteome</keyword>
<dbReference type="GeneID" id="14887773"/>
<accession>A0A0A1U3R9</accession>
<keyword evidence="2" id="KW-0547">Nucleotide-binding</keyword>
<proteinExistence type="inferred from homology"/>
<dbReference type="InterPro" id="IPR001806">
    <property type="entry name" value="Small_GTPase"/>
</dbReference>
<dbReference type="NCBIfam" id="TIGR00231">
    <property type="entry name" value="small_GTP"/>
    <property type="match status" value="1"/>
</dbReference>
<dbReference type="PANTHER" id="PTHR47977">
    <property type="entry name" value="RAS-RELATED PROTEIN RAB"/>
    <property type="match status" value="1"/>
</dbReference>
<dbReference type="PROSITE" id="PS51419">
    <property type="entry name" value="RAB"/>
    <property type="match status" value="1"/>
</dbReference>
<dbReference type="AlphaFoldDB" id="A0A0A1U3R9"/>
<dbReference type="VEuPathDB" id="AmoebaDB:EIN_438500"/>
<gene>
    <name evidence="5" type="ORF">EIN_438500</name>
</gene>
<dbReference type="SMART" id="SM00175">
    <property type="entry name" value="RAB"/>
    <property type="match status" value="1"/>
</dbReference>
<dbReference type="OMA" id="LEMWINM"/>
<evidence type="ECO:0000256" key="1">
    <source>
        <dbReference type="ARBA" id="ARBA00010142"/>
    </source>
</evidence>
<evidence type="ECO:0000313" key="6">
    <source>
        <dbReference type="Proteomes" id="UP000014680"/>
    </source>
</evidence>
<dbReference type="SMART" id="SM00173">
    <property type="entry name" value="RAS"/>
    <property type="match status" value="1"/>
</dbReference>
<keyword evidence="4" id="KW-0449">Lipoprotein</keyword>
<dbReference type="GO" id="GO:0005525">
    <property type="term" value="F:GTP binding"/>
    <property type="evidence" value="ECO:0007669"/>
    <property type="project" value="UniProtKB-KW"/>
</dbReference>
<dbReference type="CDD" id="cd00154">
    <property type="entry name" value="Rab"/>
    <property type="match status" value="1"/>
</dbReference>
<evidence type="ECO:0000256" key="2">
    <source>
        <dbReference type="ARBA" id="ARBA00022741"/>
    </source>
</evidence>
<protein>
    <submittedName>
        <fullName evidence="5">GTP-binding protein SAS1, putative</fullName>
    </submittedName>
</protein>
<dbReference type="RefSeq" id="XP_004255571.1">
    <property type="nucleotide sequence ID" value="XM_004255523.1"/>
</dbReference>
<reference evidence="5 6" key="1">
    <citation type="submission" date="2012-10" db="EMBL/GenBank/DDBJ databases">
        <authorList>
            <person name="Zafar N."/>
            <person name="Inman J."/>
            <person name="Hall N."/>
            <person name="Lorenzi H."/>
            <person name="Caler E."/>
        </authorList>
    </citation>
    <scope>NUCLEOTIDE SEQUENCE [LARGE SCALE GENOMIC DNA]</scope>
    <source>
        <strain evidence="5 6">IP1</strain>
    </source>
</reference>
<keyword evidence="3" id="KW-0342">GTP-binding</keyword>
<dbReference type="KEGG" id="eiv:EIN_438500"/>
<dbReference type="SMART" id="SM00176">
    <property type="entry name" value="RAN"/>
    <property type="match status" value="1"/>
</dbReference>
<dbReference type="FunFam" id="3.40.50.300:FF:001462">
    <property type="entry name" value="Small GTP-binding protein, putative"/>
    <property type="match status" value="1"/>
</dbReference>
<dbReference type="Gene3D" id="3.40.50.300">
    <property type="entry name" value="P-loop containing nucleotide triphosphate hydrolases"/>
    <property type="match status" value="1"/>
</dbReference>
<organism evidence="5 6">
    <name type="scientific">Entamoeba invadens IP1</name>
    <dbReference type="NCBI Taxonomy" id="370355"/>
    <lineage>
        <taxon>Eukaryota</taxon>
        <taxon>Amoebozoa</taxon>
        <taxon>Evosea</taxon>
        <taxon>Archamoebae</taxon>
        <taxon>Mastigamoebida</taxon>
        <taxon>Entamoebidae</taxon>
        <taxon>Entamoeba</taxon>
    </lineage>
</organism>
<dbReference type="SMART" id="SM00174">
    <property type="entry name" value="RHO"/>
    <property type="match status" value="1"/>
</dbReference>
<dbReference type="PRINTS" id="PR00449">
    <property type="entry name" value="RASTRNSFRMNG"/>
</dbReference>
<evidence type="ECO:0000256" key="4">
    <source>
        <dbReference type="ARBA" id="ARBA00023288"/>
    </source>
</evidence>
<dbReference type="InterPro" id="IPR050227">
    <property type="entry name" value="Rab"/>
</dbReference>
<dbReference type="InterPro" id="IPR027417">
    <property type="entry name" value="P-loop_NTPase"/>
</dbReference>
<dbReference type="Proteomes" id="UP000014680">
    <property type="component" value="Unassembled WGS sequence"/>
</dbReference>
<dbReference type="OrthoDB" id="9989112at2759"/>
<name>A0A0A1U3R9_ENTIV</name>
<evidence type="ECO:0000256" key="3">
    <source>
        <dbReference type="ARBA" id="ARBA00023134"/>
    </source>
</evidence>